<dbReference type="Proteomes" id="UP000225706">
    <property type="component" value="Unassembled WGS sequence"/>
</dbReference>
<evidence type="ECO:0000313" key="1">
    <source>
        <dbReference type="EMBL" id="PFX29978.1"/>
    </source>
</evidence>
<reference evidence="2" key="1">
    <citation type="journal article" date="2017" name="bioRxiv">
        <title>Comparative analysis of the genomes of Stylophora pistillata and Acropora digitifera provides evidence for extensive differences between species of corals.</title>
        <authorList>
            <person name="Voolstra C.R."/>
            <person name="Li Y."/>
            <person name="Liew Y.J."/>
            <person name="Baumgarten S."/>
            <person name="Zoccola D."/>
            <person name="Flot J.-F."/>
            <person name="Tambutte S."/>
            <person name="Allemand D."/>
            <person name="Aranda M."/>
        </authorList>
    </citation>
    <scope>NUCLEOTIDE SEQUENCE [LARGE SCALE GENOMIC DNA]</scope>
</reference>
<dbReference type="OrthoDB" id="5989407at2759"/>
<proteinExistence type="predicted"/>
<accession>A0A2B4SN18</accession>
<keyword evidence="2" id="KW-1185">Reference proteome</keyword>
<dbReference type="AlphaFoldDB" id="A0A2B4SN18"/>
<protein>
    <submittedName>
        <fullName evidence="1">Uncharacterized protein</fullName>
    </submittedName>
</protein>
<organism evidence="1 2">
    <name type="scientific">Stylophora pistillata</name>
    <name type="common">Smooth cauliflower coral</name>
    <dbReference type="NCBI Taxonomy" id="50429"/>
    <lineage>
        <taxon>Eukaryota</taxon>
        <taxon>Metazoa</taxon>
        <taxon>Cnidaria</taxon>
        <taxon>Anthozoa</taxon>
        <taxon>Hexacorallia</taxon>
        <taxon>Scleractinia</taxon>
        <taxon>Astrocoeniina</taxon>
        <taxon>Pocilloporidae</taxon>
        <taxon>Stylophora</taxon>
    </lineage>
</organism>
<evidence type="ECO:0000313" key="2">
    <source>
        <dbReference type="Proteomes" id="UP000225706"/>
    </source>
</evidence>
<comment type="caution">
    <text evidence="1">The sequence shown here is derived from an EMBL/GenBank/DDBJ whole genome shotgun (WGS) entry which is preliminary data.</text>
</comment>
<sequence>MVVSFTRTIDVDCGGLPKGMLFPEAVKLLLELFDRESDHQVAAVQAYPDRVARVTFVKNGELAKLFFEELGVVKLGDVESRVQEGHFARNCKVAVGTLAEVVELPAVTVAESDTQQDEITGGDEEVCSLSGSEASEDRFASLPNVNGDDVPDPAIIPADEDFASPAVEPPVSFADQKMSTDESTVKRPTRRDILAPSAPSVAFKNSAKKVHALPMGAIVAAMEASSTKIPPESAIRNGDASVLRQLLELFHCSKEQIEIMWEICVDYRKPPSQRKTYGMWTLDPRFSGLMDKEIEAALAFFNQTFPS</sequence>
<name>A0A2B4SN18_STYPI</name>
<dbReference type="EMBL" id="LSMT01000057">
    <property type="protein sequence ID" value="PFX29978.1"/>
    <property type="molecule type" value="Genomic_DNA"/>
</dbReference>
<gene>
    <name evidence="1" type="ORF">AWC38_SpisGene5195</name>
</gene>